<protein>
    <submittedName>
        <fullName evidence="1">Uncharacterized protein</fullName>
    </submittedName>
</protein>
<accession>A0A5J4ZMM0</accession>
<keyword evidence="2" id="KW-1185">Reference proteome</keyword>
<organism evidence="1 2">
    <name type="scientific">Nyssa sinensis</name>
    <dbReference type="NCBI Taxonomy" id="561372"/>
    <lineage>
        <taxon>Eukaryota</taxon>
        <taxon>Viridiplantae</taxon>
        <taxon>Streptophyta</taxon>
        <taxon>Embryophyta</taxon>
        <taxon>Tracheophyta</taxon>
        <taxon>Spermatophyta</taxon>
        <taxon>Magnoliopsida</taxon>
        <taxon>eudicotyledons</taxon>
        <taxon>Gunneridae</taxon>
        <taxon>Pentapetalae</taxon>
        <taxon>asterids</taxon>
        <taxon>Cornales</taxon>
        <taxon>Nyssaceae</taxon>
        <taxon>Nyssa</taxon>
    </lineage>
</organism>
<sequence length="101" mass="11546">MVSTIDEARVKAIANEIKNKKFEKKAGKLKDKGKDKCWVPHPELHLNRKKGKEYDKMKATKVLNADEAKKLPKLNNVDKKLLLRTKPLEITSESEGKNFST</sequence>
<dbReference type="Proteomes" id="UP000325577">
    <property type="component" value="Linkage Group LG6"/>
</dbReference>
<evidence type="ECO:0000313" key="1">
    <source>
        <dbReference type="EMBL" id="KAA8519199.1"/>
    </source>
</evidence>
<reference evidence="1 2" key="1">
    <citation type="submission" date="2019-09" db="EMBL/GenBank/DDBJ databases">
        <title>A chromosome-level genome assembly of the Chinese tupelo Nyssa sinensis.</title>
        <authorList>
            <person name="Yang X."/>
            <person name="Kang M."/>
            <person name="Yang Y."/>
            <person name="Xiong H."/>
            <person name="Wang M."/>
            <person name="Zhang Z."/>
            <person name="Wang Z."/>
            <person name="Wu H."/>
            <person name="Ma T."/>
            <person name="Liu J."/>
            <person name="Xi Z."/>
        </authorList>
    </citation>
    <scope>NUCLEOTIDE SEQUENCE [LARGE SCALE GENOMIC DNA]</scope>
    <source>
        <strain evidence="1">J267</strain>
        <tissue evidence="1">Leaf</tissue>
    </source>
</reference>
<dbReference type="EMBL" id="CM018049">
    <property type="protein sequence ID" value="KAA8519199.1"/>
    <property type="molecule type" value="Genomic_DNA"/>
</dbReference>
<dbReference type="AlphaFoldDB" id="A0A5J4ZMM0"/>
<name>A0A5J4ZMM0_9ASTE</name>
<gene>
    <name evidence="1" type="ORF">F0562_013455</name>
</gene>
<evidence type="ECO:0000313" key="2">
    <source>
        <dbReference type="Proteomes" id="UP000325577"/>
    </source>
</evidence>
<proteinExistence type="predicted"/>